<comment type="similarity">
    <text evidence="1 6 7">Belongs to the acetokinase family.</text>
</comment>
<keyword evidence="4 6" id="KW-0418">Kinase</keyword>
<evidence type="ECO:0000313" key="11">
    <source>
        <dbReference type="Proteomes" id="UP000014107"/>
    </source>
</evidence>
<feature type="site" description="Transition state stabilizer" evidence="6">
    <location>
        <position position="180"/>
    </location>
</feature>
<accession>A0AAV3IWE1</accession>
<keyword evidence="6" id="KW-0963">Cytoplasm</keyword>
<keyword evidence="2 6" id="KW-0808">Transferase</keyword>
<dbReference type="PANTHER" id="PTHR21060">
    <property type="entry name" value="ACETATE KINASE"/>
    <property type="match status" value="1"/>
</dbReference>
<feature type="site" description="Transition state stabilizer" evidence="6">
    <location>
        <position position="241"/>
    </location>
</feature>
<dbReference type="CDD" id="cd24010">
    <property type="entry name" value="ASKHA_NBD_AcK_PK"/>
    <property type="match status" value="1"/>
</dbReference>
<dbReference type="PRINTS" id="PR00471">
    <property type="entry name" value="ACETATEKNASE"/>
</dbReference>
<proteinExistence type="inferred from homology"/>
<dbReference type="GO" id="GO:0000287">
    <property type="term" value="F:magnesium ion binding"/>
    <property type="evidence" value="ECO:0007669"/>
    <property type="project" value="UniProtKB-UniRule"/>
</dbReference>
<dbReference type="PANTHER" id="PTHR21060:SF15">
    <property type="entry name" value="ACETATE KINASE-RELATED"/>
    <property type="match status" value="1"/>
</dbReference>
<dbReference type="SUPFAM" id="SSF53067">
    <property type="entry name" value="Actin-like ATPase domain"/>
    <property type="match status" value="2"/>
</dbReference>
<protein>
    <recommendedName>
        <fullName evidence="6">Acetate kinase</fullName>
        <ecNumber evidence="6">2.7.2.1</ecNumber>
    </recommendedName>
    <alternativeName>
        <fullName evidence="6">Acetokinase</fullName>
    </alternativeName>
</protein>
<comment type="caution">
    <text evidence="9">The sequence shown here is derived from an EMBL/GenBank/DDBJ whole genome shotgun (WGS) entry which is preliminary data.</text>
</comment>
<evidence type="ECO:0000313" key="9">
    <source>
        <dbReference type="EMBL" id="EOU17244.1"/>
    </source>
</evidence>
<comment type="subunit">
    <text evidence="6">Homodimer.</text>
</comment>
<feature type="binding site" evidence="6">
    <location>
        <begin position="208"/>
        <end position="212"/>
    </location>
    <ligand>
        <name>ATP</name>
        <dbReference type="ChEBI" id="CHEBI:30616"/>
    </ligand>
</feature>
<dbReference type="InterPro" id="IPR000890">
    <property type="entry name" value="Aliphatic_acid_kin_short-chain"/>
</dbReference>
<feature type="binding site" evidence="6">
    <location>
        <begin position="331"/>
        <end position="335"/>
    </location>
    <ligand>
        <name>ATP</name>
        <dbReference type="ChEBI" id="CHEBI:30616"/>
    </ligand>
</feature>
<feature type="binding site" evidence="6">
    <location>
        <position position="16"/>
    </location>
    <ligand>
        <name>ATP</name>
        <dbReference type="ChEBI" id="CHEBI:30616"/>
    </ligand>
</feature>
<feature type="binding site" evidence="6">
    <location>
        <position position="382"/>
    </location>
    <ligand>
        <name>Mg(2+)</name>
        <dbReference type="ChEBI" id="CHEBI:18420"/>
    </ligand>
</feature>
<dbReference type="InterPro" id="IPR023865">
    <property type="entry name" value="Aliphatic_acid_kinase_CS"/>
</dbReference>
<gene>
    <name evidence="6" type="primary">ackA</name>
    <name evidence="9" type="ORF">I570_03262</name>
    <name evidence="8" type="ORF">OMU_03695</name>
</gene>
<comment type="cofactor">
    <cofactor evidence="6">
        <name>Mg(2+)</name>
        <dbReference type="ChEBI" id="CHEBI:18420"/>
    </cofactor>
    <cofactor evidence="6">
        <name>Mn(2+)</name>
        <dbReference type="ChEBI" id="CHEBI:29035"/>
    </cofactor>
    <text evidence="6">Mg(2+). Can also accept Mn(2+).</text>
</comment>
<evidence type="ECO:0000256" key="1">
    <source>
        <dbReference type="ARBA" id="ARBA00008748"/>
    </source>
</evidence>
<dbReference type="Proteomes" id="UP000014104">
    <property type="component" value="Unassembled WGS sequence"/>
</dbReference>
<evidence type="ECO:0000256" key="5">
    <source>
        <dbReference type="ARBA" id="ARBA00022840"/>
    </source>
</evidence>
<evidence type="ECO:0000256" key="7">
    <source>
        <dbReference type="RuleBase" id="RU003835"/>
    </source>
</evidence>
<evidence type="ECO:0000256" key="2">
    <source>
        <dbReference type="ARBA" id="ARBA00022679"/>
    </source>
</evidence>
<organism evidence="9 11">
    <name type="scientific">Enterococcus avium ATCC 14025</name>
    <dbReference type="NCBI Taxonomy" id="1140002"/>
    <lineage>
        <taxon>Bacteria</taxon>
        <taxon>Bacillati</taxon>
        <taxon>Bacillota</taxon>
        <taxon>Bacilli</taxon>
        <taxon>Lactobacillales</taxon>
        <taxon>Enterococcaceae</taxon>
        <taxon>Enterococcus</taxon>
    </lineage>
</organism>
<name>A0AAV3IWE1_ENTAV</name>
<keyword evidence="10" id="KW-1185">Reference proteome</keyword>
<dbReference type="InterPro" id="IPR043129">
    <property type="entry name" value="ATPase_NBD"/>
</dbReference>
<feature type="binding site" evidence="6">
    <location>
        <position position="91"/>
    </location>
    <ligand>
        <name>substrate</name>
    </ligand>
</feature>
<evidence type="ECO:0000313" key="10">
    <source>
        <dbReference type="Proteomes" id="UP000014104"/>
    </source>
</evidence>
<dbReference type="PIRSF" id="PIRSF000722">
    <property type="entry name" value="Acetate_prop_kin"/>
    <property type="match status" value="1"/>
</dbReference>
<dbReference type="NCBIfam" id="TIGR00016">
    <property type="entry name" value="ackA"/>
    <property type="match status" value="1"/>
</dbReference>
<dbReference type="Gene3D" id="3.30.420.40">
    <property type="match status" value="2"/>
</dbReference>
<dbReference type="EMBL" id="ASWL01000006">
    <property type="protein sequence ID" value="EOU17244.1"/>
    <property type="molecule type" value="Genomic_DNA"/>
</dbReference>
<keyword evidence="3 6" id="KW-0547">Nucleotide-binding</keyword>
<dbReference type="GO" id="GO:0006085">
    <property type="term" value="P:acetyl-CoA biosynthetic process"/>
    <property type="evidence" value="ECO:0007669"/>
    <property type="project" value="UniProtKB-UniRule"/>
</dbReference>
<keyword evidence="6" id="KW-0479">Metal-binding</keyword>
<comment type="pathway">
    <text evidence="6">Metabolic intermediate biosynthesis; acetyl-CoA biosynthesis; acetyl-CoA from acetate: step 1/2.</text>
</comment>
<dbReference type="HAMAP" id="MF_00020">
    <property type="entry name" value="Acetate_kinase"/>
    <property type="match status" value="1"/>
</dbReference>
<keyword evidence="6" id="KW-0460">Magnesium</keyword>
<evidence type="ECO:0000256" key="4">
    <source>
        <dbReference type="ARBA" id="ARBA00022777"/>
    </source>
</evidence>
<reference evidence="8 10" key="1">
    <citation type="submission" date="2013-03" db="EMBL/GenBank/DDBJ databases">
        <title>The Genome Sequence of Enterococcus avium ATCC_14025 (Illumina only assembly).</title>
        <authorList>
            <consortium name="The Broad Institute Genomics Platform"/>
            <consortium name="The Broad Institute Genome Sequencing Center for Infectious Disease"/>
            <person name="Earl A."/>
            <person name="Russ C."/>
            <person name="Gilmore M."/>
            <person name="Surin D."/>
            <person name="Walker B."/>
            <person name="Young S."/>
            <person name="Zeng Q."/>
            <person name="Gargeya S."/>
            <person name="Fitzgerald M."/>
            <person name="Haas B."/>
            <person name="Abouelleil A."/>
            <person name="Allen A.W."/>
            <person name="Alvarado L."/>
            <person name="Arachchi H.M."/>
            <person name="Berlin A.M."/>
            <person name="Chapman S.B."/>
            <person name="Gainer-Dewar J."/>
            <person name="Goldberg J."/>
            <person name="Griggs A."/>
            <person name="Gujja S."/>
            <person name="Hansen M."/>
            <person name="Howarth C."/>
            <person name="Imamovic A."/>
            <person name="Ireland A."/>
            <person name="Larimer J."/>
            <person name="McCowan C."/>
            <person name="Murphy C."/>
            <person name="Pearson M."/>
            <person name="Poon T.W."/>
            <person name="Priest M."/>
            <person name="Roberts A."/>
            <person name="Saif S."/>
            <person name="Shea T."/>
            <person name="Sisk P."/>
            <person name="Sykes S."/>
            <person name="Wortman J."/>
            <person name="Nusbaum C."/>
            <person name="Birren B."/>
        </authorList>
    </citation>
    <scope>NUCLEOTIDE SEQUENCE [LARGE SCALE GENOMIC DNA]</scope>
    <source>
        <strain evidence="8 10">ATCC 14025</strain>
    </source>
</reference>
<feature type="binding site" evidence="6">
    <location>
        <begin position="283"/>
        <end position="285"/>
    </location>
    <ligand>
        <name>ATP</name>
        <dbReference type="ChEBI" id="CHEBI:30616"/>
    </ligand>
</feature>
<comment type="function">
    <text evidence="6">Catalyzes the formation of acetyl phosphate from acetate and ATP. Can also catalyze the reverse reaction.</text>
</comment>
<reference evidence="9 11" key="2">
    <citation type="submission" date="2013-03" db="EMBL/GenBank/DDBJ databases">
        <title>The Genome Sequence of Enterococcus avium ATCC_14025 (PacBio/Illumina hybrid assembly).</title>
        <authorList>
            <consortium name="The Broad Institute Genomics Platform"/>
            <consortium name="The Broad Institute Genome Sequencing Center for Infectious Disease"/>
            <person name="Earl A."/>
            <person name="Russ C."/>
            <person name="Gilmore M."/>
            <person name="Surin D."/>
            <person name="Walker B."/>
            <person name="Young S."/>
            <person name="Zeng Q."/>
            <person name="Gargeya S."/>
            <person name="Fitzgerald M."/>
            <person name="Haas B."/>
            <person name="Abouelleil A."/>
            <person name="Allen A.W."/>
            <person name="Alvarado L."/>
            <person name="Arachchi H.M."/>
            <person name="Berlin A.M."/>
            <person name="Chapman S.B."/>
            <person name="Gainer-Dewar J."/>
            <person name="Goldberg J."/>
            <person name="Griggs A."/>
            <person name="Gujja S."/>
            <person name="Hansen M."/>
            <person name="Howarth C."/>
            <person name="Imamovic A."/>
            <person name="Ireland A."/>
            <person name="Larimer J."/>
            <person name="McCowan C."/>
            <person name="Murphy C."/>
            <person name="Pearson M."/>
            <person name="Poon T.W."/>
            <person name="Priest M."/>
            <person name="Roberts A."/>
            <person name="Saif S."/>
            <person name="Shea T."/>
            <person name="Sisk P."/>
            <person name="Sykes S."/>
            <person name="Wortman J."/>
            <person name="Nusbaum C."/>
            <person name="Birren B."/>
        </authorList>
    </citation>
    <scope>NUCLEOTIDE SEQUENCE [LARGE SCALE GENOMIC DNA]</scope>
    <source>
        <strain evidence="9 11">ATCC 14025</strain>
    </source>
</reference>
<dbReference type="RefSeq" id="WP_016181471.1">
    <property type="nucleotide sequence ID" value="NZ_KE136366.1"/>
</dbReference>
<comment type="subcellular location">
    <subcellularLocation>
        <location evidence="6">Cytoplasm</location>
    </subcellularLocation>
</comment>
<evidence type="ECO:0000256" key="3">
    <source>
        <dbReference type="ARBA" id="ARBA00022741"/>
    </source>
</evidence>
<dbReference type="GO" id="GO:0008776">
    <property type="term" value="F:acetate kinase activity"/>
    <property type="evidence" value="ECO:0007669"/>
    <property type="project" value="UniProtKB-UniRule"/>
</dbReference>
<comment type="catalytic activity">
    <reaction evidence="6">
        <text>acetate + ATP = acetyl phosphate + ADP</text>
        <dbReference type="Rhea" id="RHEA:11352"/>
        <dbReference type="ChEBI" id="CHEBI:22191"/>
        <dbReference type="ChEBI" id="CHEBI:30089"/>
        <dbReference type="ChEBI" id="CHEBI:30616"/>
        <dbReference type="ChEBI" id="CHEBI:456216"/>
        <dbReference type="EC" id="2.7.2.1"/>
    </reaction>
</comment>
<dbReference type="GO" id="GO:0005524">
    <property type="term" value="F:ATP binding"/>
    <property type="evidence" value="ECO:0007669"/>
    <property type="project" value="UniProtKB-KW"/>
</dbReference>
<dbReference type="GO" id="GO:0006083">
    <property type="term" value="P:acetate metabolic process"/>
    <property type="evidence" value="ECO:0007669"/>
    <property type="project" value="TreeGrafter"/>
</dbReference>
<dbReference type="GO" id="GO:0005737">
    <property type="term" value="C:cytoplasm"/>
    <property type="evidence" value="ECO:0007669"/>
    <property type="project" value="UniProtKB-SubCell"/>
</dbReference>
<feature type="binding site" evidence="6">
    <location>
        <position position="9"/>
    </location>
    <ligand>
        <name>Mg(2+)</name>
        <dbReference type="ChEBI" id="CHEBI:18420"/>
    </ligand>
</feature>
<dbReference type="AlphaFoldDB" id="A0AAV3IWE1"/>
<keyword evidence="5 6" id="KW-0067">ATP-binding</keyword>
<dbReference type="EC" id="2.7.2.1" evidence="6"/>
<evidence type="ECO:0000313" key="8">
    <source>
        <dbReference type="EMBL" id="EOT41688.1"/>
    </source>
</evidence>
<dbReference type="PROSITE" id="PS01075">
    <property type="entry name" value="ACETATE_KINASE_1"/>
    <property type="match status" value="1"/>
</dbReference>
<dbReference type="InterPro" id="IPR004372">
    <property type="entry name" value="Ac/propionate_kinase"/>
</dbReference>
<feature type="active site" description="Proton donor/acceptor" evidence="6">
    <location>
        <position position="148"/>
    </location>
</feature>
<dbReference type="Pfam" id="PF00871">
    <property type="entry name" value="Acetate_kinase"/>
    <property type="match status" value="1"/>
</dbReference>
<dbReference type="EMBL" id="AHYV01000037">
    <property type="protein sequence ID" value="EOT41688.1"/>
    <property type="molecule type" value="Genomic_DNA"/>
</dbReference>
<evidence type="ECO:0000256" key="6">
    <source>
        <dbReference type="HAMAP-Rule" id="MF_00020"/>
    </source>
</evidence>
<sequence>MASKIMSINAGSSSLKFQVFEMPEETLLVKGLFERIGLEEEMGFSYSLKDAKVKTTIKGKTHEEAIEFLLHFLLERNVLTSLQELAGVGHRVAHGGEDFKKSSLVDRDALQKIKVLGKLAPLHNPVNVVGIEALQKDLPDCPQVAVFDTSFHQTMEAKNYIYPLPYRFYEEDSVRRYGFHGTSHQFVASEAANCLEKPLESLKIISCHLGNGASICGIKDGKSVITSMGFTPLAGLMMGTRCGDIDPSIIPFLQNEKNLSANDMDKLMNAESGFKGITGFSSDTRDIITEAEKGNDRAKLALDMFASRVKQTIGAYAAELDGVDVLIFTAGIGENSSVIREMVCENLTFLGIELDPQMNQKNNRRISTETSKVEVLVVETNEELMIVRDTYHLI</sequence>
<dbReference type="Proteomes" id="UP000014107">
    <property type="component" value="Unassembled WGS sequence"/>
</dbReference>